<sequence>MNIPTQHLSVRVPWHDSGWNGKVCCHPRDNGSCMFLPRINESKDVDQEEELAEQWMHELKPSQLPPCVGEKVHFMSPHAIYKKVNHPYSKNDGNSQFYGHYRETTYCYPGYSFSVIPYNWMLKDKDTNESDKAAALQLPFEPEKEPALNFKNSWVQQIDNQRLLLDTFIQPIRPAHSLVFIYAKNVPFIDTTARVLIGVGHISEIGKLTEYAYDDQLPKSFRSTLWERPVFHTIRDDFKNGFLLPYQEFFKLAEKDDSINIHDYIALAPSFEQFSYGTEWVSNDSAIESLLILLEKLRKFEQLLPDKNYEAQFKWIDKELSRLWKMRGPFPGLGAVLSGMKIAEGNLIAWELDSLVRDEVDGPVVRNPWDYIEKLFNGDLSFLPANVKLSISDTQKQTWNHYSKEEKDFLQFLSRMHIINDQVNLVIDAKAKDQKAYLQNPYLLYEHTRLQLTGFQVSTIDKAIFGDPAGIEKFPLPELCDLNTPLDQRRVRAFAVKALEETAVVGNTLLTDTQLITKLDEQPVEPLCNPSIRNLMAIADFMKKEVTQHVLDEEEEIYYFKLKRFDAIKSKIRNFVQKRLRRKIDPPIVQDWRGLIDQKFGDINPNKPNWYQERDKRARQEKANALEVLANSRVSVLIGPAGTGKTTLLNILCEQDFIKNSTVLRLAPTGKARVKMGADAKTLAQFLIQAKRYNPETGQYFMNPNAEARQYDTVIVDESSMLTEEQLAALLDSLSGVSRFILIGDYRQLPPIGAGRPFVDIKIYMEQQGKGIAELRELFRQNSDESEAESEPDRLDVRLSRWFSDDPFKKSEIDVFEEIGDQQDHDWGNIQFIEWHNVRHLEEILIDVTNREIEGLLSRTEGKILRSEQANFDASLGGNYIEEYKWTGFDINSAKEVENWQILSPTNTAGYGTKVINQKIQKTFRAKTKEKAIFPGSWTKNGKTYYKARKMPKPVADDGIVFGDKVINLKNKRWNQPWSYVFNPNNIDDENIIRYFANGEIGLHIGAYGKWDAEKKKYQRPIYIAFSSQQGFAYSFQEGDFSEDGDIQMDLAYSITVHKSQGSGFKVVLFILPNPCPVLSRELFYTALTRQEDRILILHQGDFKDYRKFTSGEYSETGRRLTDLMAEPQLKLINKKYYDTKYIQVSEKGEFMISKSEVIIADKLHNKGIQYVYEAPILDEKGVTIHPDFTIEDPDSGIIYYWEHLGLLQKDDYRSKWKRKQEWYERNGIVNYKENPDADKQLILTRDKPDGGIDSSEIKDIIEELFL</sequence>
<dbReference type="SUPFAM" id="SSF52540">
    <property type="entry name" value="P-loop containing nucleoside triphosphate hydrolases"/>
    <property type="match status" value="1"/>
</dbReference>
<organism evidence="4 5">
    <name type="scientific">Tenacibaculum tangerinum</name>
    <dbReference type="NCBI Taxonomy" id="3038772"/>
    <lineage>
        <taxon>Bacteria</taxon>
        <taxon>Pseudomonadati</taxon>
        <taxon>Bacteroidota</taxon>
        <taxon>Flavobacteriia</taxon>
        <taxon>Flavobacteriales</taxon>
        <taxon>Flavobacteriaceae</taxon>
        <taxon>Tenacibaculum</taxon>
    </lineage>
</organism>
<gene>
    <name evidence="4" type="ORF">P8625_00295</name>
</gene>
<reference evidence="4 5" key="1">
    <citation type="submission" date="2023-04" db="EMBL/GenBank/DDBJ databases">
        <title>Tenacibaculum tangerinum sp. nov., isolated from sea tidal flat of South Korea.</title>
        <authorList>
            <person name="Lee S.H."/>
            <person name="Kim J.-J."/>
        </authorList>
    </citation>
    <scope>NUCLEOTIDE SEQUENCE [LARGE SCALE GENOMIC DNA]</scope>
    <source>
        <strain evidence="4 5">GRR-S3-23</strain>
    </source>
</reference>
<name>A0ABY8L2Z0_9FLAO</name>
<keyword evidence="2" id="KW-0067">ATP-binding</keyword>
<dbReference type="SMART" id="SM00382">
    <property type="entry name" value="AAA"/>
    <property type="match status" value="1"/>
</dbReference>
<feature type="domain" description="AAA+ ATPase" evidence="3">
    <location>
        <begin position="631"/>
        <end position="769"/>
    </location>
</feature>
<dbReference type="Pfam" id="PF13538">
    <property type="entry name" value="UvrD_C_2"/>
    <property type="match status" value="1"/>
</dbReference>
<dbReference type="InterPro" id="IPR050534">
    <property type="entry name" value="Coronavir_polyprotein_1ab"/>
</dbReference>
<dbReference type="PANTHER" id="PTHR43788:SF6">
    <property type="entry name" value="DNA HELICASE B"/>
    <property type="match status" value="1"/>
</dbReference>
<evidence type="ECO:0000256" key="1">
    <source>
        <dbReference type="ARBA" id="ARBA00022741"/>
    </source>
</evidence>
<dbReference type="Proteomes" id="UP001232001">
    <property type="component" value="Chromosome"/>
</dbReference>
<keyword evidence="1" id="KW-0547">Nucleotide-binding</keyword>
<dbReference type="Pfam" id="PF13604">
    <property type="entry name" value="AAA_30"/>
    <property type="match status" value="1"/>
</dbReference>
<evidence type="ECO:0000256" key="2">
    <source>
        <dbReference type="ARBA" id="ARBA00022840"/>
    </source>
</evidence>
<dbReference type="InterPro" id="IPR003593">
    <property type="entry name" value="AAA+_ATPase"/>
</dbReference>
<evidence type="ECO:0000313" key="5">
    <source>
        <dbReference type="Proteomes" id="UP001232001"/>
    </source>
</evidence>
<dbReference type="EMBL" id="CP122539">
    <property type="protein sequence ID" value="WGH75636.1"/>
    <property type="molecule type" value="Genomic_DNA"/>
</dbReference>
<proteinExistence type="predicted"/>
<keyword evidence="5" id="KW-1185">Reference proteome</keyword>
<dbReference type="InterPro" id="IPR027785">
    <property type="entry name" value="UvrD-like_helicase_C"/>
</dbReference>
<protein>
    <submittedName>
        <fullName evidence="4">AAA family ATPase</fullName>
    </submittedName>
</protein>
<accession>A0ABY8L2Z0</accession>
<dbReference type="RefSeq" id="WP_279651510.1">
    <property type="nucleotide sequence ID" value="NZ_CP122539.1"/>
</dbReference>
<evidence type="ECO:0000313" key="4">
    <source>
        <dbReference type="EMBL" id="WGH75636.1"/>
    </source>
</evidence>
<evidence type="ECO:0000259" key="3">
    <source>
        <dbReference type="SMART" id="SM00382"/>
    </source>
</evidence>
<dbReference type="CDD" id="cd18809">
    <property type="entry name" value="SF1_C_RecD"/>
    <property type="match status" value="1"/>
</dbReference>
<dbReference type="InterPro" id="IPR027417">
    <property type="entry name" value="P-loop_NTPase"/>
</dbReference>
<dbReference type="PANTHER" id="PTHR43788">
    <property type="entry name" value="DNA2/NAM7 HELICASE FAMILY MEMBER"/>
    <property type="match status" value="1"/>
</dbReference>
<dbReference type="CDD" id="cd17933">
    <property type="entry name" value="DEXSc_RecD-like"/>
    <property type="match status" value="1"/>
</dbReference>
<dbReference type="Gene3D" id="3.40.50.300">
    <property type="entry name" value="P-loop containing nucleotide triphosphate hydrolases"/>
    <property type="match status" value="2"/>
</dbReference>